<organism evidence="1 2">
    <name type="scientific">Pseudomonas amygdali pv. mori</name>
    <dbReference type="NCBI Taxonomy" id="34065"/>
    <lineage>
        <taxon>Bacteria</taxon>
        <taxon>Pseudomonadati</taxon>
        <taxon>Pseudomonadota</taxon>
        <taxon>Gammaproteobacteria</taxon>
        <taxon>Pseudomonadales</taxon>
        <taxon>Pseudomonadaceae</taxon>
        <taxon>Pseudomonas</taxon>
        <taxon>Pseudomonas amygdali</taxon>
    </lineage>
</organism>
<dbReference type="EMBL" id="RBRD01000065">
    <property type="protein sequence ID" value="RMQ41135.1"/>
    <property type="molecule type" value="Genomic_DNA"/>
</dbReference>
<evidence type="ECO:0000313" key="2">
    <source>
        <dbReference type="Proteomes" id="UP000279553"/>
    </source>
</evidence>
<gene>
    <name evidence="1" type="ORF">ALQ05_100115</name>
</gene>
<dbReference type="AlphaFoldDB" id="A0A3M4LHZ4"/>
<proteinExistence type="predicted"/>
<name>A0A3M4LHZ4_PSEA0</name>
<comment type="caution">
    <text evidence="1">The sequence shown here is derived from an EMBL/GenBank/DDBJ whole genome shotgun (WGS) entry which is preliminary data.</text>
</comment>
<dbReference type="Proteomes" id="UP000279553">
    <property type="component" value="Unassembled WGS sequence"/>
</dbReference>
<reference evidence="1 2" key="1">
    <citation type="submission" date="2018-08" db="EMBL/GenBank/DDBJ databases">
        <title>Recombination of ecologically and evolutionarily significant loci maintains genetic cohesion in the Pseudomonas syringae species complex.</title>
        <authorList>
            <person name="Dillon M."/>
            <person name="Thakur S."/>
            <person name="Almeida R.N.D."/>
            <person name="Weir B.S."/>
            <person name="Guttman D.S."/>
        </authorList>
    </citation>
    <scope>NUCLEOTIDE SEQUENCE [LARGE SCALE GENOMIC DNA]</scope>
    <source>
        <strain evidence="1 2">ICMP 535</strain>
    </source>
</reference>
<evidence type="ECO:0000313" key="1">
    <source>
        <dbReference type="EMBL" id="RMQ41135.1"/>
    </source>
</evidence>
<accession>A0A3M4LHZ4</accession>
<sequence>MLPCATHRTCPWQSALPESEKSPIKGTEAMMHADLIDQEDLLGQLRALGFEAPGGATAEQACAQAVCGLNAERATALRRLVEQLLTGSATLLPAVRQAIDQQLLPALAAYKQSHSGT</sequence>
<protein>
    <submittedName>
        <fullName evidence="1">Uncharacterized protein</fullName>
    </submittedName>
</protein>